<feature type="compositionally biased region" description="Acidic residues" evidence="1">
    <location>
        <begin position="158"/>
        <end position="167"/>
    </location>
</feature>
<feature type="compositionally biased region" description="Basic and acidic residues" evidence="1">
    <location>
        <begin position="377"/>
        <end position="389"/>
    </location>
</feature>
<name>A0AAD7DN84_9AGAR</name>
<dbReference type="AlphaFoldDB" id="A0AAD7DN84"/>
<feature type="region of interest" description="Disordered" evidence="1">
    <location>
        <begin position="338"/>
        <end position="421"/>
    </location>
</feature>
<sequence length="660" mass="70959">MSSSNNQTGGLSGRVGGEDGGGASGTGEGRSGKGKEKVTEKDLDRDAQVEHDTQLSTALQLAEDEQRECAGDLSEELRQTMLAQSRSQVQMAEERRLGAERLLIAMATTVKAGNVQELERLQAIVISEGLAGSGEKSDAGYVPKASTIEEGSKSGSGSEDEDEDEDKDMGGEADNGGADDNTMDVDRASDTPVAEPSRKTKSGKARPNRNKTPARFKDEDPTFWKSRSNSNKCETCHQRGWQYFSPAQGSRRTLVNFDDTEPIRHRHNHLLRGQPGFSDMATGPLTRGTTQADQLGYIAQRLEELWVAICQIQMSIGLDPLRGDKFSEGVDAGAEVMEDVEEEDEGNNGDDDDNDSDDDDDAVGHPSKRCKINNLEGSDKEGDGGEARSKLIASPSGRASPARGGSSRDGSGSGLERSFTPWVPSGAWCETLRSLPDGPRAPRALAEEVSGVGRKRRGAQQRFKFLLALGRMLGPVGEEVAALVNKEFQWVKDEPKESEILRAEEMSGSGPEASGTGMSRPSGGGDGSESGQVETWDAVREAAVAQQLFPEGEDPKGEVDMDIDQDVPMPNVNAPNEGSGGGKLGSSEVGIKNSCQWKHGIKKDGDAVATMESFMHTRRNLREGINDPAKVVDYQLEGWPRNATDVLALCDEEVTLWTEL</sequence>
<gene>
    <name evidence="2" type="ORF">B0H16DRAFT_1485216</name>
</gene>
<feature type="compositionally biased region" description="Gly residues" evidence="1">
    <location>
        <begin position="10"/>
        <end position="29"/>
    </location>
</feature>
<dbReference type="Proteomes" id="UP001215598">
    <property type="component" value="Unassembled WGS sequence"/>
</dbReference>
<organism evidence="2 3">
    <name type="scientific">Mycena metata</name>
    <dbReference type="NCBI Taxonomy" id="1033252"/>
    <lineage>
        <taxon>Eukaryota</taxon>
        <taxon>Fungi</taxon>
        <taxon>Dikarya</taxon>
        <taxon>Basidiomycota</taxon>
        <taxon>Agaricomycotina</taxon>
        <taxon>Agaricomycetes</taxon>
        <taxon>Agaricomycetidae</taxon>
        <taxon>Agaricales</taxon>
        <taxon>Marasmiineae</taxon>
        <taxon>Mycenaceae</taxon>
        <taxon>Mycena</taxon>
    </lineage>
</organism>
<comment type="caution">
    <text evidence="2">The sequence shown here is derived from an EMBL/GenBank/DDBJ whole genome shotgun (WGS) entry which is preliminary data.</text>
</comment>
<evidence type="ECO:0000313" key="2">
    <source>
        <dbReference type="EMBL" id="KAJ7695812.1"/>
    </source>
</evidence>
<proteinExistence type="predicted"/>
<feature type="compositionally biased region" description="Low complexity" evidence="1">
    <location>
        <begin position="393"/>
        <end position="410"/>
    </location>
</feature>
<keyword evidence="3" id="KW-1185">Reference proteome</keyword>
<feature type="compositionally biased region" description="Basic and acidic residues" evidence="1">
    <location>
        <begin position="30"/>
        <end position="53"/>
    </location>
</feature>
<feature type="region of interest" description="Disordered" evidence="1">
    <location>
        <begin position="132"/>
        <end position="231"/>
    </location>
</feature>
<evidence type="ECO:0000256" key="1">
    <source>
        <dbReference type="SAM" id="MobiDB-lite"/>
    </source>
</evidence>
<feature type="region of interest" description="Disordered" evidence="1">
    <location>
        <begin position="504"/>
        <end position="532"/>
    </location>
</feature>
<protein>
    <submittedName>
        <fullName evidence="2">Uncharacterized protein</fullName>
    </submittedName>
</protein>
<feature type="compositionally biased region" description="Acidic residues" evidence="1">
    <location>
        <begin position="338"/>
        <end position="361"/>
    </location>
</feature>
<reference evidence="2" key="1">
    <citation type="submission" date="2023-03" db="EMBL/GenBank/DDBJ databases">
        <title>Massive genome expansion in bonnet fungi (Mycena s.s.) driven by repeated elements and novel gene families across ecological guilds.</title>
        <authorList>
            <consortium name="Lawrence Berkeley National Laboratory"/>
            <person name="Harder C.B."/>
            <person name="Miyauchi S."/>
            <person name="Viragh M."/>
            <person name="Kuo A."/>
            <person name="Thoen E."/>
            <person name="Andreopoulos B."/>
            <person name="Lu D."/>
            <person name="Skrede I."/>
            <person name="Drula E."/>
            <person name="Henrissat B."/>
            <person name="Morin E."/>
            <person name="Kohler A."/>
            <person name="Barry K."/>
            <person name="LaButti K."/>
            <person name="Morin E."/>
            <person name="Salamov A."/>
            <person name="Lipzen A."/>
            <person name="Mereny Z."/>
            <person name="Hegedus B."/>
            <person name="Baldrian P."/>
            <person name="Stursova M."/>
            <person name="Weitz H."/>
            <person name="Taylor A."/>
            <person name="Grigoriev I.V."/>
            <person name="Nagy L.G."/>
            <person name="Martin F."/>
            <person name="Kauserud H."/>
        </authorList>
    </citation>
    <scope>NUCLEOTIDE SEQUENCE</scope>
    <source>
        <strain evidence="2">CBHHK182m</strain>
    </source>
</reference>
<evidence type="ECO:0000313" key="3">
    <source>
        <dbReference type="Proteomes" id="UP001215598"/>
    </source>
</evidence>
<accession>A0AAD7DN84</accession>
<feature type="region of interest" description="Disordered" evidence="1">
    <location>
        <begin position="1"/>
        <end position="71"/>
    </location>
</feature>
<feature type="compositionally biased region" description="Basic residues" evidence="1">
    <location>
        <begin position="199"/>
        <end position="214"/>
    </location>
</feature>
<dbReference type="EMBL" id="JARKIB010000647">
    <property type="protein sequence ID" value="KAJ7695812.1"/>
    <property type="molecule type" value="Genomic_DNA"/>
</dbReference>